<accession>A0A396ZUC8</accession>
<dbReference type="AlphaFoldDB" id="A0A396ZUC8"/>
<dbReference type="VEuPathDB" id="FungiDB:H257_08800"/>
<feature type="domain" description="WRKY19-like zinc finger" evidence="2">
    <location>
        <begin position="187"/>
        <end position="210"/>
    </location>
</feature>
<proteinExistence type="predicted"/>
<evidence type="ECO:0000313" key="3">
    <source>
        <dbReference type="EMBL" id="RHX98811.1"/>
    </source>
</evidence>
<gene>
    <name evidence="3" type="ORF">DYB36_012171</name>
</gene>
<organism evidence="3 4">
    <name type="scientific">Aphanomyces astaci</name>
    <name type="common">Crayfish plague agent</name>
    <dbReference type="NCBI Taxonomy" id="112090"/>
    <lineage>
        <taxon>Eukaryota</taxon>
        <taxon>Sar</taxon>
        <taxon>Stramenopiles</taxon>
        <taxon>Oomycota</taxon>
        <taxon>Saprolegniomycetes</taxon>
        <taxon>Saprolegniales</taxon>
        <taxon>Verrucalvaceae</taxon>
        <taxon>Aphanomyces</taxon>
    </lineage>
</organism>
<dbReference type="PANTHER" id="PTHR31827:SF1">
    <property type="entry name" value="EMB|CAB89363.1"/>
    <property type="match status" value="1"/>
</dbReference>
<reference evidence="3 4" key="1">
    <citation type="submission" date="2018-08" db="EMBL/GenBank/DDBJ databases">
        <title>Aphanomyces genome sequencing and annotation.</title>
        <authorList>
            <person name="Minardi D."/>
            <person name="Oidtmann B."/>
            <person name="Van Der Giezen M."/>
            <person name="Studholme D.J."/>
        </authorList>
    </citation>
    <scope>NUCLEOTIDE SEQUENCE [LARGE SCALE GENOMIC DNA]</scope>
    <source>
        <strain evidence="3 4">Kv</strain>
    </source>
</reference>
<keyword evidence="1" id="KW-0732">Signal</keyword>
<feature type="chain" id="PRO_5017364156" description="WRKY19-like zinc finger domain-containing protein" evidence="1">
    <location>
        <begin position="22"/>
        <end position="327"/>
    </location>
</feature>
<evidence type="ECO:0000259" key="2">
    <source>
        <dbReference type="Pfam" id="PF24906"/>
    </source>
</evidence>
<dbReference type="PANTHER" id="PTHR31827">
    <property type="entry name" value="EMB|CAB89363.1"/>
    <property type="match status" value="1"/>
</dbReference>
<dbReference type="EMBL" id="QUSZ01009714">
    <property type="protein sequence ID" value="RHX98811.1"/>
    <property type="molecule type" value="Genomic_DNA"/>
</dbReference>
<feature type="domain" description="WRKY19-like zinc finger" evidence="2">
    <location>
        <begin position="163"/>
        <end position="186"/>
    </location>
</feature>
<dbReference type="Pfam" id="PF24906">
    <property type="entry name" value="Zf_WRKY19"/>
    <property type="match status" value="6"/>
</dbReference>
<feature type="signal peptide" evidence="1">
    <location>
        <begin position="1"/>
        <end position="21"/>
    </location>
</feature>
<feature type="domain" description="WRKY19-like zinc finger" evidence="2">
    <location>
        <begin position="235"/>
        <end position="258"/>
    </location>
</feature>
<name>A0A396ZUC8_APHAT</name>
<dbReference type="InterPro" id="IPR056866">
    <property type="entry name" value="Znf_WRKY19"/>
</dbReference>
<dbReference type="Proteomes" id="UP000265427">
    <property type="component" value="Unassembled WGS sequence"/>
</dbReference>
<comment type="caution">
    <text evidence="3">The sequence shown here is derived from an EMBL/GenBank/DDBJ whole genome shotgun (WGS) entry which is preliminary data.</text>
</comment>
<sequence length="327" mass="34248">MHSPCIWIILALSHGAAPTIANTIQLSLPMLLHRTPHSTLTSSAMVPTLNDAVSYCAASLCSRFAKDSGLCLFHAATIQQHATSLRQYRLSSAIMSLQTPPLSSVTTTPHRYHDLTSYLPSKSSSGRSSPYSDVVRVRRKLCQVDQCTKRAKSGGLCIAHGGGRRCDVDGCVKSAKERGLCISHGGGKRCLGKGCNKSALLGGFCVHHGGGRRCGDGGCTKYALSGGFCIAHGGGKRCNFYACPKSAVSGGYCVAHGGGPRCAAAGCMKGAVTGGLCIKHGGGKKCLQTACRKNARTKGYCFTHLKAMETLVDDHEDEGDDGGVVEL</sequence>
<evidence type="ECO:0000313" key="4">
    <source>
        <dbReference type="Proteomes" id="UP000265427"/>
    </source>
</evidence>
<feature type="domain" description="WRKY19-like zinc finger" evidence="2">
    <location>
        <begin position="259"/>
        <end position="282"/>
    </location>
</feature>
<feature type="domain" description="WRKY19-like zinc finger" evidence="2">
    <location>
        <begin position="140"/>
        <end position="162"/>
    </location>
</feature>
<protein>
    <recommendedName>
        <fullName evidence="2">WRKY19-like zinc finger domain-containing protein</fullName>
    </recommendedName>
</protein>
<evidence type="ECO:0000256" key="1">
    <source>
        <dbReference type="SAM" id="SignalP"/>
    </source>
</evidence>
<feature type="domain" description="WRKY19-like zinc finger" evidence="2">
    <location>
        <begin position="211"/>
        <end position="234"/>
    </location>
</feature>